<proteinExistence type="predicted"/>
<feature type="region of interest" description="Disordered" evidence="1">
    <location>
        <begin position="57"/>
        <end position="78"/>
    </location>
</feature>
<comment type="caution">
    <text evidence="2">The sequence shown here is derived from an EMBL/GenBank/DDBJ whole genome shotgun (WGS) entry which is preliminary data.</text>
</comment>
<keyword evidence="3" id="KW-1185">Reference proteome</keyword>
<feature type="non-terminal residue" evidence="2">
    <location>
        <position position="1"/>
    </location>
</feature>
<dbReference type="EMBL" id="JAMKFB020000015">
    <property type="protein sequence ID" value="KAL0173772.1"/>
    <property type="molecule type" value="Genomic_DNA"/>
</dbReference>
<name>A0ABD0PIX4_CIRMR</name>
<evidence type="ECO:0000256" key="1">
    <source>
        <dbReference type="SAM" id="MobiDB-lite"/>
    </source>
</evidence>
<sequence length="156" mass="16909">IPGGVVLRRASAASKEDPLKRASSPHRVSWIEDKIWLNSSLPSSLLQPPGLELDSLSVSSIEEESEPALSPSPSLPSPRFHLADKMKNRLSAVGQALGGLVKRVQEMAERKGGAFAEAVRGFEVRSSLTALRETLLDYPEIQSITDSFGDTPDFEL</sequence>
<gene>
    <name evidence="2" type="ORF">M9458_029740</name>
</gene>
<evidence type="ECO:0000313" key="2">
    <source>
        <dbReference type="EMBL" id="KAL0173772.1"/>
    </source>
</evidence>
<feature type="non-terminal residue" evidence="2">
    <location>
        <position position="156"/>
    </location>
</feature>
<dbReference type="Proteomes" id="UP001529510">
    <property type="component" value="Unassembled WGS sequence"/>
</dbReference>
<accession>A0ABD0PIX4</accession>
<protein>
    <submittedName>
        <fullName evidence="2">Uncharacterized protein</fullName>
    </submittedName>
</protein>
<organism evidence="2 3">
    <name type="scientific">Cirrhinus mrigala</name>
    <name type="common">Mrigala</name>
    <dbReference type="NCBI Taxonomy" id="683832"/>
    <lineage>
        <taxon>Eukaryota</taxon>
        <taxon>Metazoa</taxon>
        <taxon>Chordata</taxon>
        <taxon>Craniata</taxon>
        <taxon>Vertebrata</taxon>
        <taxon>Euteleostomi</taxon>
        <taxon>Actinopterygii</taxon>
        <taxon>Neopterygii</taxon>
        <taxon>Teleostei</taxon>
        <taxon>Ostariophysi</taxon>
        <taxon>Cypriniformes</taxon>
        <taxon>Cyprinidae</taxon>
        <taxon>Labeoninae</taxon>
        <taxon>Labeonini</taxon>
        <taxon>Cirrhinus</taxon>
    </lineage>
</organism>
<evidence type="ECO:0000313" key="3">
    <source>
        <dbReference type="Proteomes" id="UP001529510"/>
    </source>
</evidence>
<dbReference type="AlphaFoldDB" id="A0ABD0PIX4"/>
<reference evidence="2 3" key="1">
    <citation type="submission" date="2024-05" db="EMBL/GenBank/DDBJ databases">
        <title>Genome sequencing and assembly of Indian major carp, Cirrhinus mrigala (Hamilton, 1822).</title>
        <authorList>
            <person name="Mohindra V."/>
            <person name="Chowdhury L.M."/>
            <person name="Lal K."/>
            <person name="Jena J.K."/>
        </authorList>
    </citation>
    <scope>NUCLEOTIDE SEQUENCE [LARGE SCALE GENOMIC DNA]</scope>
    <source>
        <strain evidence="2">CM1030</strain>
        <tissue evidence="2">Blood</tissue>
    </source>
</reference>